<proteinExistence type="predicted"/>
<name>A0AAV7SJ82_PLEWA</name>
<protein>
    <submittedName>
        <fullName evidence="2">Uncharacterized protein</fullName>
    </submittedName>
</protein>
<dbReference type="EMBL" id="JANPWB010000008">
    <property type="protein sequence ID" value="KAJ1164124.1"/>
    <property type="molecule type" value="Genomic_DNA"/>
</dbReference>
<feature type="region of interest" description="Disordered" evidence="1">
    <location>
        <begin position="1"/>
        <end position="51"/>
    </location>
</feature>
<comment type="caution">
    <text evidence="2">The sequence shown here is derived from an EMBL/GenBank/DDBJ whole genome shotgun (WGS) entry which is preliminary data.</text>
</comment>
<sequence>MRSTESAPAAHLSSSGRGSLVSVARSDSAPLRGATTQSRSNLERFSAAARPSYERHRPQTLWMLPDKTGKDAKLYRLTSAIFAGLAPPPVSSDEGDECDGYMMENVEVVEAGTIPENHNKSVDVSAEKDMRAPVEQMNVCMNKNVLQRSEREKKVPSYLGSYVVG</sequence>
<accession>A0AAV7SJ82</accession>
<reference evidence="2" key="1">
    <citation type="journal article" date="2022" name="bioRxiv">
        <title>Sequencing and chromosome-scale assembly of the giantPleurodeles waltlgenome.</title>
        <authorList>
            <person name="Brown T."/>
            <person name="Elewa A."/>
            <person name="Iarovenko S."/>
            <person name="Subramanian E."/>
            <person name="Araus A.J."/>
            <person name="Petzold A."/>
            <person name="Susuki M."/>
            <person name="Suzuki K.-i.T."/>
            <person name="Hayashi T."/>
            <person name="Toyoda A."/>
            <person name="Oliveira C."/>
            <person name="Osipova E."/>
            <person name="Leigh N.D."/>
            <person name="Simon A."/>
            <person name="Yun M.H."/>
        </authorList>
    </citation>
    <scope>NUCLEOTIDE SEQUENCE</scope>
    <source>
        <strain evidence="2">20211129_DDA</strain>
        <tissue evidence="2">Liver</tissue>
    </source>
</reference>
<gene>
    <name evidence="2" type="ORF">NDU88_004570</name>
</gene>
<evidence type="ECO:0000313" key="2">
    <source>
        <dbReference type="EMBL" id="KAJ1164124.1"/>
    </source>
</evidence>
<evidence type="ECO:0000256" key="1">
    <source>
        <dbReference type="SAM" id="MobiDB-lite"/>
    </source>
</evidence>
<dbReference type="Proteomes" id="UP001066276">
    <property type="component" value="Chromosome 4_2"/>
</dbReference>
<dbReference type="AlphaFoldDB" id="A0AAV7SJ82"/>
<evidence type="ECO:0000313" key="3">
    <source>
        <dbReference type="Proteomes" id="UP001066276"/>
    </source>
</evidence>
<keyword evidence="3" id="KW-1185">Reference proteome</keyword>
<feature type="compositionally biased region" description="Low complexity" evidence="1">
    <location>
        <begin position="12"/>
        <end position="26"/>
    </location>
</feature>
<organism evidence="2 3">
    <name type="scientific">Pleurodeles waltl</name>
    <name type="common">Iberian ribbed newt</name>
    <dbReference type="NCBI Taxonomy" id="8319"/>
    <lineage>
        <taxon>Eukaryota</taxon>
        <taxon>Metazoa</taxon>
        <taxon>Chordata</taxon>
        <taxon>Craniata</taxon>
        <taxon>Vertebrata</taxon>
        <taxon>Euteleostomi</taxon>
        <taxon>Amphibia</taxon>
        <taxon>Batrachia</taxon>
        <taxon>Caudata</taxon>
        <taxon>Salamandroidea</taxon>
        <taxon>Salamandridae</taxon>
        <taxon>Pleurodelinae</taxon>
        <taxon>Pleurodeles</taxon>
    </lineage>
</organism>